<dbReference type="EnsemblPlants" id="Pp3c7_11609V3.1">
    <property type="protein sequence ID" value="PAC:32924937.CDS.1"/>
    <property type="gene ID" value="Pp3c7_11609"/>
</dbReference>
<evidence type="ECO:0000313" key="4">
    <source>
        <dbReference type="Proteomes" id="UP000006727"/>
    </source>
</evidence>
<organism evidence="2">
    <name type="scientific">Physcomitrium patens</name>
    <name type="common">Spreading-leaved earth moss</name>
    <name type="synonym">Physcomitrella patens</name>
    <dbReference type="NCBI Taxonomy" id="3218"/>
    <lineage>
        <taxon>Eukaryota</taxon>
        <taxon>Viridiplantae</taxon>
        <taxon>Streptophyta</taxon>
        <taxon>Embryophyta</taxon>
        <taxon>Bryophyta</taxon>
        <taxon>Bryophytina</taxon>
        <taxon>Bryopsida</taxon>
        <taxon>Funariidae</taxon>
        <taxon>Funariales</taxon>
        <taxon>Funariaceae</taxon>
        <taxon>Physcomitrium</taxon>
    </lineage>
</organism>
<sequence>MTQKSLPSLKACRFDTFHDGHELHGRHFVVLMRVPLLTLVTFVVRITMRITFRNRKSFLNFMRIPFFLRALHCLVLFVFTFFMRTFLNRDSILNFMRIPFCLCAVHCLLLIVAILAHSQNRVARVSSSVCIARLT</sequence>
<name>A0A2K1KBE2_PHYPA</name>
<evidence type="ECO:0000313" key="2">
    <source>
        <dbReference type="EMBL" id="PNR51092.1"/>
    </source>
</evidence>
<reference evidence="2 4" key="1">
    <citation type="journal article" date="2008" name="Science">
        <title>The Physcomitrella genome reveals evolutionary insights into the conquest of land by plants.</title>
        <authorList>
            <person name="Rensing S."/>
            <person name="Lang D."/>
            <person name="Zimmer A."/>
            <person name="Terry A."/>
            <person name="Salamov A."/>
            <person name="Shapiro H."/>
            <person name="Nishiyama T."/>
            <person name="Perroud P.-F."/>
            <person name="Lindquist E."/>
            <person name="Kamisugi Y."/>
            <person name="Tanahashi T."/>
            <person name="Sakakibara K."/>
            <person name="Fujita T."/>
            <person name="Oishi K."/>
            <person name="Shin-I T."/>
            <person name="Kuroki Y."/>
            <person name="Toyoda A."/>
            <person name="Suzuki Y."/>
            <person name="Hashimoto A."/>
            <person name="Yamaguchi K."/>
            <person name="Sugano A."/>
            <person name="Kohara Y."/>
            <person name="Fujiyama A."/>
            <person name="Anterola A."/>
            <person name="Aoki S."/>
            <person name="Ashton N."/>
            <person name="Barbazuk W.B."/>
            <person name="Barker E."/>
            <person name="Bennetzen J."/>
            <person name="Bezanilla M."/>
            <person name="Blankenship R."/>
            <person name="Cho S.H."/>
            <person name="Dutcher S."/>
            <person name="Estelle M."/>
            <person name="Fawcett J.A."/>
            <person name="Gundlach H."/>
            <person name="Hanada K."/>
            <person name="Heyl A."/>
            <person name="Hicks K.A."/>
            <person name="Hugh J."/>
            <person name="Lohr M."/>
            <person name="Mayer K."/>
            <person name="Melkozernov A."/>
            <person name="Murata T."/>
            <person name="Nelson D."/>
            <person name="Pils B."/>
            <person name="Prigge M."/>
            <person name="Reiss B."/>
            <person name="Renner T."/>
            <person name="Rombauts S."/>
            <person name="Rushton P."/>
            <person name="Sanderfoot A."/>
            <person name="Schween G."/>
            <person name="Shiu S.-H."/>
            <person name="Stueber K."/>
            <person name="Theodoulou F.L."/>
            <person name="Tu H."/>
            <person name="Van de Peer Y."/>
            <person name="Verrier P.J."/>
            <person name="Waters E."/>
            <person name="Wood A."/>
            <person name="Yang L."/>
            <person name="Cove D."/>
            <person name="Cuming A."/>
            <person name="Hasebe M."/>
            <person name="Lucas S."/>
            <person name="Mishler D.B."/>
            <person name="Reski R."/>
            <person name="Grigoriev I."/>
            <person name="Quatrano R.S."/>
            <person name="Boore J.L."/>
        </authorList>
    </citation>
    <scope>NUCLEOTIDE SEQUENCE [LARGE SCALE GENOMIC DNA]</scope>
    <source>
        <strain evidence="3 4">cv. Gransden 2004</strain>
    </source>
</reference>
<feature type="transmembrane region" description="Helical" evidence="1">
    <location>
        <begin position="66"/>
        <end position="83"/>
    </location>
</feature>
<feature type="transmembrane region" description="Helical" evidence="1">
    <location>
        <begin position="27"/>
        <end position="46"/>
    </location>
</feature>
<keyword evidence="4" id="KW-1185">Reference proteome</keyword>
<reference evidence="2 4" key="2">
    <citation type="journal article" date="2018" name="Plant J.">
        <title>The Physcomitrella patens chromosome-scale assembly reveals moss genome structure and evolution.</title>
        <authorList>
            <person name="Lang D."/>
            <person name="Ullrich K.K."/>
            <person name="Murat F."/>
            <person name="Fuchs J."/>
            <person name="Jenkins J."/>
            <person name="Haas F.B."/>
            <person name="Piednoel M."/>
            <person name="Gundlach H."/>
            <person name="Van Bel M."/>
            <person name="Meyberg R."/>
            <person name="Vives C."/>
            <person name="Morata J."/>
            <person name="Symeonidi A."/>
            <person name="Hiss M."/>
            <person name="Muchero W."/>
            <person name="Kamisugi Y."/>
            <person name="Saleh O."/>
            <person name="Blanc G."/>
            <person name="Decker E.L."/>
            <person name="van Gessel N."/>
            <person name="Grimwood J."/>
            <person name="Hayes R.D."/>
            <person name="Graham S.W."/>
            <person name="Gunter L.E."/>
            <person name="McDaniel S.F."/>
            <person name="Hoernstein S.N.W."/>
            <person name="Larsson A."/>
            <person name="Li F.W."/>
            <person name="Perroud P.F."/>
            <person name="Phillips J."/>
            <person name="Ranjan P."/>
            <person name="Rokshar D.S."/>
            <person name="Rothfels C.J."/>
            <person name="Schneider L."/>
            <person name="Shu S."/>
            <person name="Stevenson D.W."/>
            <person name="Thummler F."/>
            <person name="Tillich M."/>
            <person name="Villarreal Aguilar J.C."/>
            <person name="Widiez T."/>
            <person name="Wong G.K."/>
            <person name="Wymore A."/>
            <person name="Zhang Y."/>
            <person name="Zimmer A.D."/>
            <person name="Quatrano R.S."/>
            <person name="Mayer K.F.X."/>
            <person name="Goodstein D."/>
            <person name="Casacuberta J.M."/>
            <person name="Vandepoele K."/>
            <person name="Reski R."/>
            <person name="Cuming A.C."/>
            <person name="Tuskan G.A."/>
            <person name="Maumus F."/>
            <person name="Salse J."/>
            <person name="Schmutz J."/>
            <person name="Rensing S.A."/>
        </authorList>
    </citation>
    <scope>NUCLEOTIDE SEQUENCE [LARGE SCALE GENOMIC DNA]</scope>
    <source>
        <strain evidence="3 4">cv. Gransden 2004</strain>
    </source>
</reference>
<dbReference type="InParanoid" id="A0A2K1KBE2"/>
<keyword evidence="1" id="KW-0472">Membrane</keyword>
<evidence type="ECO:0000313" key="3">
    <source>
        <dbReference type="EnsemblPlants" id="PAC:32924937.CDS.1"/>
    </source>
</evidence>
<proteinExistence type="predicted"/>
<gene>
    <name evidence="2" type="ORF">PHYPA_010278</name>
</gene>
<evidence type="ECO:0000256" key="1">
    <source>
        <dbReference type="SAM" id="Phobius"/>
    </source>
</evidence>
<keyword evidence="1" id="KW-0812">Transmembrane</keyword>
<accession>A0A2K1KBE2</accession>
<protein>
    <submittedName>
        <fullName evidence="2 3">Uncharacterized protein</fullName>
    </submittedName>
</protein>
<dbReference type="Gramene" id="Pp3c7_11609V3.1">
    <property type="protein sequence ID" value="PAC:32924937.CDS.1"/>
    <property type="gene ID" value="Pp3c7_11609"/>
</dbReference>
<dbReference type="EMBL" id="ABEU02000007">
    <property type="protein sequence ID" value="PNR51092.1"/>
    <property type="molecule type" value="Genomic_DNA"/>
</dbReference>
<dbReference type="AlphaFoldDB" id="A0A2K1KBE2"/>
<keyword evidence="1" id="KW-1133">Transmembrane helix</keyword>
<reference evidence="3" key="3">
    <citation type="submission" date="2020-12" db="UniProtKB">
        <authorList>
            <consortium name="EnsemblPlants"/>
        </authorList>
    </citation>
    <scope>IDENTIFICATION</scope>
</reference>
<feature type="transmembrane region" description="Helical" evidence="1">
    <location>
        <begin position="95"/>
        <end position="116"/>
    </location>
</feature>
<dbReference type="Proteomes" id="UP000006727">
    <property type="component" value="Chromosome 7"/>
</dbReference>